<dbReference type="EMBL" id="OE028665">
    <property type="protein sequence ID" value="CAD7464839.1"/>
    <property type="molecule type" value="Genomic_DNA"/>
</dbReference>
<feature type="region of interest" description="Disordered" evidence="12">
    <location>
        <begin position="37"/>
        <end position="56"/>
    </location>
</feature>
<evidence type="ECO:0000256" key="12">
    <source>
        <dbReference type="SAM" id="MobiDB-lite"/>
    </source>
</evidence>
<evidence type="ECO:0000256" key="11">
    <source>
        <dbReference type="RuleBase" id="RU364145"/>
    </source>
</evidence>
<gene>
    <name evidence="11" type="primary">MED9</name>
    <name evidence="13" type="ORF">TTEB3V08_LOCUS12716</name>
</gene>
<sequence>MMDTTDQNDTSQSVSLTVNDVDVEFLPLIYEIIRSVEKDPQDTSQKTRESHDTSQKVLELQKKLDQARNQLRRLRGVEYNKEEQLDKLATLRKQLQLKKELLQKYRHMCSFDIPK</sequence>
<keyword evidence="6 11" id="KW-0010">Activator</keyword>
<comment type="subcellular location">
    <subcellularLocation>
        <location evidence="1 11">Nucleus</location>
    </subcellularLocation>
</comment>
<dbReference type="SUPFAM" id="SSF140718">
    <property type="entry name" value="Mediator hinge subcomplex-like"/>
    <property type="match status" value="1"/>
</dbReference>
<keyword evidence="4 11" id="KW-0805">Transcription regulation</keyword>
<dbReference type="InterPro" id="IPR037212">
    <property type="entry name" value="Med7/Med21-like"/>
</dbReference>
<dbReference type="InterPro" id="IPR011425">
    <property type="entry name" value="Med9"/>
</dbReference>
<name>A0A7R9IUG4_9NEOP</name>
<dbReference type="InterPro" id="IPR039242">
    <property type="entry name" value="MED9_metazoa"/>
</dbReference>
<evidence type="ECO:0000256" key="9">
    <source>
        <dbReference type="ARBA" id="ARBA00025687"/>
    </source>
</evidence>
<dbReference type="GO" id="GO:0016592">
    <property type="term" value="C:mediator complex"/>
    <property type="evidence" value="ECO:0007669"/>
    <property type="project" value="InterPro"/>
</dbReference>
<reference evidence="13" key="1">
    <citation type="submission" date="2020-11" db="EMBL/GenBank/DDBJ databases">
        <authorList>
            <person name="Tran Van P."/>
        </authorList>
    </citation>
    <scope>NUCLEOTIDE SEQUENCE</scope>
</reference>
<dbReference type="GO" id="GO:0006357">
    <property type="term" value="P:regulation of transcription by RNA polymerase II"/>
    <property type="evidence" value="ECO:0007669"/>
    <property type="project" value="InterPro"/>
</dbReference>
<dbReference type="GO" id="GO:0003712">
    <property type="term" value="F:transcription coregulator activity"/>
    <property type="evidence" value="ECO:0007669"/>
    <property type="project" value="InterPro"/>
</dbReference>
<keyword evidence="8 11" id="KW-0539">Nucleus</keyword>
<evidence type="ECO:0000256" key="3">
    <source>
        <dbReference type="ARBA" id="ARBA00020636"/>
    </source>
</evidence>
<evidence type="ECO:0000256" key="8">
    <source>
        <dbReference type="ARBA" id="ARBA00023242"/>
    </source>
</evidence>
<dbReference type="AlphaFoldDB" id="A0A7R9IUG4"/>
<evidence type="ECO:0000256" key="10">
    <source>
        <dbReference type="ARBA" id="ARBA00031260"/>
    </source>
</evidence>
<keyword evidence="5" id="KW-0175">Coiled coil</keyword>
<evidence type="ECO:0000256" key="6">
    <source>
        <dbReference type="ARBA" id="ARBA00023159"/>
    </source>
</evidence>
<evidence type="ECO:0000256" key="4">
    <source>
        <dbReference type="ARBA" id="ARBA00023015"/>
    </source>
</evidence>
<evidence type="ECO:0000256" key="1">
    <source>
        <dbReference type="ARBA" id="ARBA00004123"/>
    </source>
</evidence>
<organism evidence="13">
    <name type="scientific">Timema tahoe</name>
    <dbReference type="NCBI Taxonomy" id="61484"/>
    <lineage>
        <taxon>Eukaryota</taxon>
        <taxon>Metazoa</taxon>
        <taxon>Ecdysozoa</taxon>
        <taxon>Arthropoda</taxon>
        <taxon>Hexapoda</taxon>
        <taxon>Insecta</taxon>
        <taxon>Pterygota</taxon>
        <taxon>Neoptera</taxon>
        <taxon>Polyneoptera</taxon>
        <taxon>Phasmatodea</taxon>
        <taxon>Timematodea</taxon>
        <taxon>Timematoidea</taxon>
        <taxon>Timematidae</taxon>
        <taxon>Timema</taxon>
    </lineage>
</organism>
<protein>
    <recommendedName>
        <fullName evidence="3 11">Mediator of RNA polymerase II transcription subunit 9</fullName>
    </recommendedName>
    <alternativeName>
        <fullName evidence="10 11">Mediator complex subunit 9</fullName>
    </alternativeName>
</protein>
<evidence type="ECO:0000256" key="2">
    <source>
        <dbReference type="ARBA" id="ARBA00008089"/>
    </source>
</evidence>
<evidence type="ECO:0000256" key="7">
    <source>
        <dbReference type="ARBA" id="ARBA00023163"/>
    </source>
</evidence>
<comment type="subunit">
    <text evidence="11">Component of the Mediator complex.</text>
</comment>
<accession>A0A7R9IUG4</accession>
<proteinExistence type="inferred from homology"/>
<dbReference type="PANTHER" id="PTHR20844">
    <property type="entry name" value="MEDIATOR OF RNA POLYMERASE II TRANSCRIPTION, SUBUNIT 9"/>
    <property type="match status" value="1"/>
</dbReference>
<comment type="function">
    <text evidence="9 11">Component of the Mediator complex, a coactivator involved in the regulated transcription of nearly all RNA polymerase II-dependent genes. Mediator functions as a bridge to convey information from gene-specific regulatory proteins to the basal RNA polymerase II transcription machinery. Mediator is recruited to promoters by direct interactions with regulatory proteins and serves as a scaffold for the assembly of a functional preinitiation complex with RNA polymerase II and the general transcription factors.</text>
</comment>
<dbReference type="Pfam" id="PF07544">
    <property type="entry name" value="Med9"/>
    <property type="match status" value="1"/>
</dbReference>
<evidence type="ECO:0000256" key="5">
    <source>
        <dbReference type="ARBA" id="ARBA00023054"/>
    </source>
</evidence>
<comment type="similarity">
    <text evidence="2 11">Belongs to the Mediator complex subunit 9 family.</text>
</comment>
<dbReference type="PANTHER" id="PTHR20844:SF0">
    <property type="entry name" value="MEDIATOR OF RNA POLYMERASE II TRANSCRIPTION SUBUNIT 9"/>
    <property type="match status" value="1"/>
</dbReference>
<evidence type="ECO:0000313" key="13">
    <source>
        <dbReference type="EMBL" id="CAD7464839.1"/>
    </source>
</evidence>
<keyword evidence="7 11" id="KW-0804">Transcription</keyword>